<dbReference type="EMBL" id="ML976746">
    <property type="protein sequence ID" value="KAF1966409.1"/>
    <property type="molecule type" value="Genomic_DNA"/>
</dbReference>
<feature type="region of interest" description="Disordered" evidence="1">
    <location>
        <begin position="93"/>
        <end position="154"/>
    </location>
</feature>
<keyword evidence="3" id="KW-1185">Reference proteome</keyword>
<sequence length="183" mass="19386">MPLRRLHGGTAPVALAAPRPRPWAARLATLRRGGGKHSRFRERKREMETSAMVCFFAASMCSAVQCSEERRGRPGKRSFIGCGQCALVAKSPLSGEREGQPHGRGAGRALESRHDAGRRGQCLVLRSEPGGGSERGEGDGWALGTTKTGDGRSGGWLARQHLSPTLVAPAECSLFAPAAVGCQ</sequence>
<dbReference type="Proteomes" id="UP000800036">
    <property type="component" value="Unassembled WGS sequence"/>
</dbReference>
<proteinExistence type="predicted"/>
<dbReference type="AlphaFoldDB" id="A0A6A5UR29"/>
<gene>
    <name evidence="2" type="ORF">BU23DRAFT_325620</name>
</gene>
<evidence type="ECO:0000313" key="3">
    <source>
        <dbReference type="Proteomes" id="UP000800036"/>
    </source>
</evidence>
<name>A0A6A5UR29_9PLEO</name>
<protein>
    <submittedName>
        <fullName evidence="2">Uncharacterized protein</fullName>
    </submittedName>
</protein>
<reference evidence="2" key="1">
    <citation type="journal article" date="2020" name="Stud. Mycol.">
        <title>101 Dothideomycetes genomes: a test case for predicting lifestyles and emergence of pathogens.</title>
        <authorList>
            <person name="Haridas S."/>
            <person name="Albert R."/>
            <person name="Binder M."/>
            <person name="Bloem J."/>
            <person name="Labutti K."/>
            <person name="Salamov A."/>
            <person name="Andreopoulos B."/>
            <person name="Baker S."/>
            <person name="Barry K."/>
            <person name="Bills G."/>
            <person name="Bluhm B."/>
            <person name="Cannon C."/>
            <person name="Castanera R."/>
            <person name="Culley D."/>
            <person name="Daum C."/>
            <person name="Ezra D."/>
            <person name="Gonzalez J."/>
            <person name="Henrissat B."/>
            <person name="Kuo A."/>
            <person name="Liang C."/>
            <person name="Lipzen A."/>
            <person name="Lutzoni F."/>
            <person name="Magnuson J."/>
            <person name="Mondo S."/>
            <person name="Nolan M."/>
            <person name="Ohm R."/>
            <person name="Pangilinan J."/>
            <person name="Park H.-J."/>
            <person name="Ramirez L."/>
            <person name="Alfaro M."/>
            <person name="Sun H."/>
            <person name="Tritt A."/>
            <person name="Yoshinaga Y."/>
            <person name="Zwiers L.-H."/>
            <person name="Turgeon B."/>
            <person name="Goodwin S."/>
            <person name="Spatafora J."/>
            <person name="Crous P."/>
            <person name="Grigoriev I."/>
        </authorList>
    </citation>
    <scope>NUCLEOTIDE SEQUENCE</scope>
    <source>
        <strain evidence="2">CBS 107.79</strain>
    </source>
</reference>
<evidence type="ECO:0000313" key="2">
    <source>
        <dbReference type="EMBL" id="KAF1966409.1"/>
    </source>
</evidence>
<evidence type="ECO:0000256" key="1">
    <source>
        <dbReference type="SAM" id="MobiDB-lite"/>
    </source>
</evidence>
<accession>A0A6A5UR29</accession>
<organism evidence="2 3">
    <name type="scientific">Bimuria novae-zelandiae CBS 107.79</name>
    <dbReference type="NCBI Taxonomy" id="1447943"/>
    <lineage>
        <taxon>Eukaryota</taxon>
        <taxon>Fungi</taxon>
        <taxon>Dikarya</taxon>
        <taxon>Ascomycota</taxon>
        <taxon>Pezizomycotina</taxon>
        <taxon>Dothideomycetes</taxon>
        <taxon>Pleosporomycetidae</taxon>
        <taxon>Pleosporales</taxon>
        <taxon>Massarineae</taxon>
        <taxon>Didymosphaeriaceae</taxon>
        <taxon>Bimuria</taxon>
    </lineage>
</organism>